<protein>
    <submittedName>
        <fullName evidence="1">Uncharacterized protein</fullName>
    </submittedName>
</protein>
<keyword evidence="2" id="KW-1185">Reference proteome</keyword>
<dbReference type="Proteomes" id="UP001220964">
    <property type="component" value="Unassembled WGS sequence"/>
</dbReference>
<accession>A0AAE3TCJ4</accession>
<sequence length="137" mass="14778">MSLADLVGSWTGNGIYYEALSKAKMKCRLAATGDAARVKLTGRCGSSLGARDLSLEFVRQDDGSILLLSADTLPSVETGIERVDGEISNNQLNLSGTSPGEYLKLQFALNADGSLHFATERKWRTGKSRSVVTLRPR</sequence>
<evidence type="ECO:0000313" key="2">
    <source>
        <dbReference type="Proteomes" id="UP001220964"/>
    </source>
</evidence>
<reference evidence="1" key="1">
    <citation type="submission" date="2023-03" db="EMBL/GenBank/DDBJ databases">
        <title>Multiphase analysis and comparison of six strains from genera Psychromarinibacter, Lutimaribacter, and Maritimibacter, including a novel species: Psychromarinibacter sediminicola sp. nov.</title>
        <authorList>
            <person name="Wang Y.-H."/>
            <person name="Ye M.-Q."/>
            <person name="Du Z.-J."/>
        </authorList>
    </citation>
    <scope>NUCLEOTIDE SEQUENCE</scope>
    <source>
        <strain evidence="1">C21-152</strain>
    </source>
</reference>
<dbReference type="RefSeq" id="WP_275569829.1">
    <property type="nucleotide sequence ID" value="NZ_JARGYC010000122.1"/>
</dbReference>
<dbReference type="EMBL" id="JARGYC010000122">
    <property type="protein sequence ID" value="MDF0603715.1"/>
    <property type="molecule type" value="Genomic_DNA"/>
</dbReference>
<gene>
    <name evidence="1" type="ORF">P1J78_23615</name>
</gene>
<comment type="caution">
    <text evidence="1">The sequence shown here is derived from an EMBL/GenBank/DDBJ whole genome shotgun (WGS) entry which is preliminary data.</text>
</comment>
<organism evidence="1 2">
    <name type="scientific">Psychromarinibacter sediminicola</name>
    <dbReference type="NCBI Taxonomy" id="3033385"/>
    <lineage>
        <taxon>Bacteria</taxon>
        <taxon>Pseudomonadati</taxon>
        <taxon>Pseudomonadota</taxon>
        <taxon>Alphaproteobacteria</taxon>
        <taxon>Rhodobacterales</taxon>
        <taxon>Paracoccaceae</taxon>
        <taxon>Psychromarinibacter</taxon>
    </lineage>
</organism>
<evidence type="ECO:0000313" key="1">
    <source>
        <dbReference type="EMBL" id="MDF0603715.1"/>
    </source>
</evidence>
<proteinExistence type="predicted"/>
<dbReference type="AlphaFoldDB" id="A0AAE3TCJ4"/>
<name>A0AAE3TCJ4_9RHOB</name>